<dbReference type="CDD" id="cd03131">
    <property type="entry name" value="GATase1_HTS"/>
    <property type="match status" value="1"/>
</dbReference>
<evidence type="ECO:0000256" key="5">
    <source>
        <dbReference type="PIRSR" id="PIRSR000450-1"/>
    </source>
</evidence>
<feature type="site" description="Important for acyl-CoA specificity" evidence="4">
    <location>
        <position position="129"/>
    </location>
</feature>
<name>A0A0R1S7H1_9LACO</name>
<evidence type="ECO:0000256" key="4">
    <source>
        <dbReference type="HAMAP-Rule" id="MF_00295"/>
    </source>
</evidence>
<dbReference type="InterPro" id="IPR029062">
    <property type="entry name" value="Class_I_gatase-like"/>
</dbReference>
<feature type="site" description="Important for substrate specificity" evidence="4">
    <location>
        <position position="212"/>
    </location>
</feature>
<comment type="catalytic activity">
    <reaction evidence="4">
        <text>L-homoserine + acetyl-CoA = O-acetyl-L-homoserine + CoA</text>
        <dbReference type="Rhea" id="RHEA:13701"/>
        <dbReference type="ChEBI" id="CHEBI:57287"/>
        <dbReference type="ChEBI" id="CHEBI:57288"/>
        <dbReference type="ChEBI" id="CHEBI:57476"/>
        <dbReference type="ChEBI" id="CHEBI:57716"/>
        <dbReference type="EC" id="2.3.1.31"/>
    </reaction>
</comment>
<dbReference type="EMBL" id="AZEY01000068">
    <property type="protein sequence ID" value="KRL65366.1"/>
    <property type="molecule type" value="Genomic_DNA"/>
</dbReference>
<comment type="similarity">
    <text evidence="4">Belongs to the MetA family.</text>
</comment>
<keyword evidence="4" id="KW-0486">Methionine biosynthesis</keyword>
<dbReference type="SUPFAM" id="SSF52317">
    <property type="entry name" value="Class I glutamine amidotransferase-like"/>
    <property type="match status" value="1"/>
</dbReference>
<dbReference type="GO" id="GO:0008899">
    <property type="term" value="F:homoserine O-succinyltransferase activity"/>
    <property type="evidence" value="ECO:0007669"/>
    <property type="project" value="UniProtKB-UniRule"/>
</dbReference>
<feature type="active site" description="Proton acceptor" evidence="4">
    <location>
        <position position="255"/>
    </location>
</feature>
<protein>
    <recommendedName>
        <fullName evidence="4">Homoserine O-acetyltransferase</fullName>
        <shortName evidence="4">HAT</shortName>
        <ecNumber evidence="4">2.3.1.31</ecNumber>
    </recommendedName>
    <alternativeName>
        <fullName evidence="4">Homoserine transacetylase</fullName>
        <shortName evidence="4">HTA</shortName>
    </alternativeName>
</protein>
<organism evidence="6 7">
    <name type="scientific">Lentilactobacillus diolivorans DSM 14421</name>
    <dbReference type="NCBI Taxonomy" id="1423739"/>
    <lineage>
        <taxon>Bacteria</taxon>
        <taxon>Bacillati</taxon>
        <taxon>Bacillota</taxon>
        <taxon>Bacilli</taxon>
        <taxon>Lactobacillales</taxon>
        <taxon>Lactobacillaceae</taxon>
        <taxon>Lentilactobacillus</taxon>
    </lineage>
</organism>
<proteinExistence type="inferred from homology"/>
<comment type="function">
    <text evidence="4">Transfers an acetyl group from acetyl-CoA to L-homoserine, forming acetyl-L-homoserine.</text>
</comment>
<evidence type="ECO:0000256" key="2">
    <source>
        <dbReference type="ARBA" id="ARBA00022679"/>
    </source>
</evidence>
<feature type="binding site" evidence="4">
    <location>
        <position position="181"/>
    </location>
    <ligand>
        <name>substrate</name>
    </ligand>
</feature>
<feature type="active site" description="Acyl-thioester intermediate" evidence="4 5">
    <location>
        <position position="160"/>
    </location>
</feature>
<dbReference type="Pfam" id="PF04204">
    <property type="entry name" value="HTS"/>
    <property type="match status" value="1"/>
</dbReference>
<evidence type="ECO:0000313" key="6">
    <source>
        <dbReference type="EMBL" id="KRL65366.1"/>
    </source>
</evidence>
<dbReference type="GO" id="GO:0004414">
    <property type="term" value="F:homoserine O-acetyltransferase activity"/>
    <property type="evidence" value="ECO:0007669"/>
    <property type="project" value="UniProtKB-EC"/>
</dbReference>
<dbReference type="PIRSF" id="PIRSF000450">
    <property type="entry name" value="H_ser_succinyltr"/>
    <property type="match status" value="1"/>
</dbReference>
<keyword evidence="2 4" id="KW-0808">Transferase</keyword>
<comment type="pathway">
    <text evidence="4">Amino-acid biosynthesis; L-methionine biosynthesis via de novo pathway; O-acetyl-L-homoserine from L-homoserine: step 1/1.</text>
</comment>
<comment type="caution">
    <text evidence="4">Lacks conserved residue(s) required for the propagation of feature annotation.</text>
</comment>
<dbReference type="PANTHER" id="PTHR20919">
    <property type="entry name" value="HOMOSERINE O-SUCCINYLTRANSFERASE"/>
    <property type="match status" value="1"/>
</dbReference>
<dbReference type="Proteomes" id="UP000052013">
    <property type="component" value="Unassembled WGS sequence"/>
</dbReference>
<dbReference type="AlphaFoldDB" id="A0A0R1S7H1"/>
<dbReference type="Gene3D" id="3.40.50.880">
    <property type="match status" value="1"/>
</dbReference>
<dbReference type="GO" id="GO:0009086">
    <property type="term" value="P:methionine biosynthetic process"/>
    <property type="evidence" value="ECO:0007669"/>
    <property type="project" value="UniProtKB-UniRule"/>
</dbReference>
<evidence type="ECO:0000256" key="1">
    <source>
        <dbReference type="ARBA" id="ARBA00022605"/>
    </source>
</evidence>
<dbReference type="HAMAP" id="MF_00295">
    <property type="entry name" value="MetA_acyltransf"/>
    <property type="match status" value="1"/>
</dbReference>
<dbReference type="STRING" id="1423739.FC85_GL000191"/>
<dbReference type="GO" id="GO:0005737">
    <property type="term" value="C:cytoplasm"/>
    <property type="evidence" value="ECO:0007669"/>
    <property type="project" value="UniProtKB-SubCell"/>
</dbReference>
<dbReference type="PANTHER" id="PTHR20919:SF0">
    <property type="entry name" value="HOMOSERINE O-SUCCINYLTRANSFERASE"/>
    <property type="match status" value="1"/>
</dbReference>
<gene>
    <name evidence="4" type="primary">metAA</name>
    <name evidence="6" type="ORF">FC85_GL000191</name>
</gene>
<reference evidence="6 7" key="1">
    <citation type="journal article" date="2015" name="Genome Announc.">
        <title>Expanding the biotechnology potential of lactobacilli through comparative genomics of 213 strains and associated genera.</title>
        <authorList>
            <person name="Sun Z."/>
            <person name="Harris H.M."/>
            <person name="McCann A."/>
            <person name="Guo C."/>
            <person name="Argimon S."/>
            <person name="Zhang W."/>
            <person name="Yang X."/>
            <person name="Jeffery I.B."/>
            <person name="Cooney J.C."/>
            <person name="Kagawa T.F."/>
            <person name="Liu W."/>
            <person name="Song Y."/>
            <person name="Salvetti E."/>
            <person name="Wrobel A."/>
            <person name="Rasinkangas P."/>
            <person name="Parkhill J."/>
            <person name="Rea M.C."/>
            <person name="O'Sullivan O."/>
            <person name="Ritari J."/>
            <person name="Douillard F.P."/>
            <person name="Paul Ross R."/>
            <person name="Yang R."/>
            <person name="Briner A.E."/>
            <person name="Felis G.E."/>
            <person name="de Vos W.M."/>
            <person name="Barrangou R."/>
            <person name="Klaenhammer T.R."/>
            <person name="Caufield P.W."/>
            <person name="Cui Y."/>
            <person name="Zhang H."/>
            <person name="O'Toole P.W."/>
        </authorList>
    </citation>
    <scope>NUCLEOTIDE SEQUENCE [LARGE SCALE GENOMIC DNA]</scope>
    <source>
        <strain evidence="6 7">DSM 14421</strain>
    </source>
</reference>
<keyword evidence="1 4" id="KW-0028">Amino-acid biosynthesis</keyword>
<evidence type="ECO:0000256" key="3">
    <source>
        <dbReference type="ARBA" id="ARBA00023315"/>
    </source>
</evidence>
<comment type="subcellular location">
    <subcellularLocation>
        <location evidence="4">Cytoplasm</location>
    </subcellularLocation>
</comment>
<dbReference type="UniPathway" id="UPA00051">
    <property type="reaction ID" value="UER00074"/>
</dbReference>
<sequence length="320" mass="36536">MWTEAFLLLINDAIKKIALSALPIKEMIWMTANATNGFLHAAGEWPNQDLHQPLSILILNLMPTRKNTERQFLSRFNQLDSDAVLTFMYPVSHHFHGTPRNKIQQDYASFDEIRDQHFDGLIITGAPVETLPFDQVDYWDEVQTIIEWGRTHVTEELDECWAAQAGLYHDFGIQKRLLPTKLFGIFTATKVAHESPLARGFGAGGLLKMPQSRHTEIVLDETVVPTGLTVIASAPQSGPIILSAPKYHTTYVTGHPEYQEQTLAEEYHRDLQKNLPIQLPIDYFTNSDATEVRYSWKDASQQFYQNWTQLLVDTKVRLSI</sequence>
<evidence type="ECO:0000313" key="7">
    <source>
        <dbReference type="Proteomes" id="UP000052013"/>
    </source>
</evidence>
<feature type="binding site" evidence="4">
    <location>
        <position position="269"/>
    </location>
    <ligand>
        <name>substrate</name>
    </ligand>
</feature>
<comment type="caution">
    <text evidence="6">The sequence shown here is derived from an EMBL/GenBank/DDBJ whole genome shotgun (WGS) entry which is preliminary data.</text>
</comment>
<feature type="binding site" evidence="4">
    <location>
        <position position="212"/>
    </location>
    <ligand>
        <name>substrate</name>
    </ligand>
</feature>
<keyword evidence="3 4" id="KW-0012">Acyltransferase</keyword>
<dbReference type="InterPro" id="IPR033752">
    <property type="entry name" value="MetA_family"/>
</dbReference>
<accession>A0A0R1S7H1</accession>
<feature type="active site" evidence="4">
    <location>
        <position position="257"/>
    </location>
</feature>
<dbReference type="PATRIC" id="fig|1423739.3.peg.201"/>
<dbReference type="EC" id="2.3.1.31" evidence="4"/>
<keyword evidence="4" id="KW-0963">Cytoplasm</keyword>